<dbReference type="Gene3D" id="1.10.287.1060">
    <property type="entry name" value="ESAT-6-like"/>
    <property type="match status" value="1"/>
</dbReference>
<evidence type="ECO:0000313" key="1">
    <source>
        <dbReference type="EMBL" id="MBB4948501.1"/>
    </source>
</evidence>
<dbReference type="RefSeq" id="WP_184918188.1">
    <property type="nucleotide sequence ID" value="NZ_JACHJR010000001.1"/>
</dbReference>
<proteinExistence type="predicted"/>
<dbReference type="AlphaFoldDB" id="A0A7W7SDJ1"/>
<comment type="caution">
    <text evidence="1">The sequence shown here is derived from an EMBL/GenBank/DDBJ whole genome shotgun (WGS) entry which is preliminary data.</text>
</comment>
<protein>
    <submittedName>
        <fullName evidence="1">Uncharacterized protein YukE</fullName>
    </submittedName>
</protein>
<sequence>MSNGGAGEFLIKPWEVRGEGREFEKISNDFARAAQGLEQGLTGLGTPWGGDEPGSGFGTEYTEAQGMLLAGLNGLADRLGKIGTGLHTMAESVDRADGEVSADLAKVDAGRPPVV</sequence>
<accession>A0A7W7SDJ1</accession>
<reference evidence="1 2" key="1">
    <citation type="submission" date="2020-08" db="EMBL/GenBank/DDBJ databases">
        <title>Sequencing the genomes of 1000 actinobacteria strains.</title>
        <authorList>
            <person name="Klenk H.-P."/>
        </authorList>
    </citation>
    <scope>NUCLEOTIDE SEQUENCE [LARGE SCALE GENOMIC DNA]</scope>
    <source>
        <strain evidence="1 2">DSM 44786</strain>
    </source>
</reference>
<dbReference type="EMBL" id="JACHJR010000001">
    <property type="protein sequence ID" value="MBB4948501.1"/>
    <property type="molecule type" value="Genomic_DNA"/>
</dbReference>
<dbReference type="Proteomes" id="UP000573327">
    <property type="component" value="Unassembled WGS sequence"/>
</dbReference>
<name>A0A7W7SDJ1_9ACTN</name>
<keyword evidence="2" id="KW-1185">Reference proteome</keyword>
<gene>
    <name evidence="1" type="ORF">F4556_004036</name>
</gene>
<organism evidence="1 2">
    <name type="scientific">Kitasatospora gansuensis</name>
    <dbReference type="NCBI Taxonomy" id="258050"/>
    <lineage>
        <taxon>Bacteria</taxon>
        <taxon>Bacillati</taxon>
        <taxon>Actinomycetota</taxon>
        <taxon>Actinomycetes</taxon>
        <taxon>Kitasatosporales</taxon>
        <taxon>Streptomycetaceae</taxon>
        <taxon>Kitasatospora</taxon>
    </lineage>
</organism>
<evidence type="ECO:0000313" key="2">
    <source>
        <dbReference type="Proteomes" id="UP000573327"/>
    </source>
</evidence>